<evidence type="ECO:0000256" key="4">
    <source>
        <dbReference type="ARBA" id="ARBA00022679"/>
    </source>
</evidence>
<evidence type="ECO:0000256" key="7">
    <source>
        <dbReference type="RuleBase" id="RU361267"/>
    </source>
</evidence>
<evidence type="ECO:0000313" key="12">
    <source>
        <dbReference type="Proteomes" id="UP001497444"/>
    </source>
</evidence>
<keyword evidence="7" id="KW-0594">Phospholipid biosynthesis</keyword>
<accession>A0ABP0WK73</accession>
<dbReference type="SUPFAM" id="SSF69593">
    <property type="entry name" value="Glycerol-3-phosphate (1)-acyltransferase"/>
    <property type="match status" value="1"/>
</dbReference>
<name>A0ABP0WK73_9BRYO</name>
<evidence type="ECO:0000256" key="2">
    <source>
        <dbReference type="ARBA" id="ARBA00008655"/>
    </source>
</evidence>
<protein>
    <recommendedName>
        <fullName evidence="7">1-acyl-sn-glycerol-3-phosphate acyltransferase</fullName>
        <ecNumber evidence="7">2.3.1.51</ecNumber>
    </recommendedName>
</protein>
<proteinExistence type="inferred from homology"/>
<keyword evidence="3 7" id="KW-0444">Lipid biosynthesis</keyword>
<keyword evidence="12" id="KW-1185">Reference proteome</keyword>
<keyword evidence="4 7" id="KW-0808">Transferase</keyword>
<dbReference type="SMART" id="SM00563">
    <property type="entry name" value="PlsC"/>
    <property type="match status" value="1"/>
</dbReference>
<sequence length="450" mass="49435">MVAAAIMAATTPVSFFGSSSHTAMRLSGSCCSCSCSYSLASSRSQLGSGAFLAQTFHSLGFSSNVEWLFTRPPRRRRRRRRKGSSHQDQHHRSMSSPALLLPLLPAAAAVFQQTLVTPANFILPHFVHEGVTMASLSLNRAAVVAKCRSVQQGSHFLGANKKMHQLAVKTLPPIIHVKQHMVRCQSMAGASMPQSSPDESFPTATDVTLAQKVRAFFFYVTTFVVAAPLFVLMLVLHPFVLLFDKHRRKAHHLVNKVWATLTTIFFYKTEIVGLENLPGPDEGAVYVANHQSFLDIYTLFQLGRPFKFISKTSNFLIPIIGWSMYLTGHVPLKRMDKRSQMECLKTCLELVKQGVSVLFFPEGTRSVDGKMAAFKKGAFTVAAKGGVPVVPISLIGTGNLMPNGLEWSLRPGCVKVVIHHPLQGSNADQLCEESRAVIADTLVKYGLSIH</sequence>
<evidence type="ECO:0000256" key="3">
    <source>
        <dbReference type="ARBA" id="ARBA00022516"/>
    </source>
</evidence>
<feature type="domain" description="Phospholipid/glycerol acyltransferase" evidence="10">
    <location>
        <begin position="284"/>
        <end position="397"/>
    </location>
</feature>
<feature type="compositionally biased region" description="Basic residues" evidence="8">
    <location>
        <begin position="72"/>
        <end position="84"/>
    </location>
</feature>
<comment type="catalytic activity">
    <reaction evidence="7">
        <text>a 1-acyl-sn-glycero-3-phosphate + an acyl-CoA = a 1,2-diacyl-sn-glycero-3-phosphate + CoA</text>
        <dbReference type="Rhea" id="RHEA:19709"/>
        <dbReference type="ChEBI" id="CHEBI:57287"/>
        <dbReference type="ChEBI" id="CHEBI:57970"/>
        <dbReference type="ChEBI" id="CHEBI:58342"/>
        <dbReference type="ChEBI" id="CHEBI:58608"/>
        <dbReference type="EC" id="2.3.1.51"/>
    </reaction>
</comment>
<keyword evidence="5 7" id="KW-0443">Lipid metabolism</keyword>
<gene>
    <name evidence="11" type="ORF">CSSPJE1EN1_LOCUS12755</name>
</gene>
<evidence type="ECO:0000259" key="10">
    <source>
        <dbReference type="SMART" id="SM00563"/>
    </source>
</evidence>
<dbReference type="PANTHER" id="PTHR10434">
    <property type="entry name" value="1-ACYL-SN-GLYCEROL-3-PHOSPHATE ACYLTRANSFERASE"/>
    <property type="match status" value="1"/>
</dbReference>
<evidence type="ECO:0000256" key="6">
    <source>
        <dbReference type="ARBA" id="ARBA00023315"/>
    </source>
</evidence>
<comment type="pathway">
    <text evidence="1">Lipid metabolism.</text>
</comment>
<keyword evidence="9" id="KW-0472">Membrane</keyword>
<dbReference type="InterPro" id="IPR004552">
    <property type="entry name" value="AGP_acyltrans"/>
</dbReference>
<dbReference type="CDD" id="cd07989">
    <property type="entry name" value="LPLAT_AGPAT-like"/>
    <property type="match status" value="1"/>
</dbReference>
<feature type="region of interest" description="Disordered" evidence="8">
    <location>
        <begin position="72"/>
        <end position="94"/>
    </location>
</feature>
<comment type="similarity">
    <text evidence="2 7">Belongs to the 1-acyl-sn-glycerol-3-phosphate acyltransferase family.</text>
</comment>
<dbReference type="NCBIfam" id="TIGR00530">
    <property type="entry name" value="AGP_acyltrn"/>
    <property type="match status" value="1"/>
</dbReference>
<evidence type="ECO:0000256" key="1">
    <source>
        <dbReference type="ARBA" id="ARBA00005189"/>
    </source>
</evidence>
<evidence type="ECO:0000256" key="5">
    <source>
        <dbReference type="ARBA" id="ARBA00023098"/>
    </source>
</evidence>
<dbReference type="PANTHER" id="PTHR10434:SF64">
    <property type="entry name" value="1-ACYL-SN-GLYCEROL-3-PHOSPHATE ACYLTRANSFERASE-RELATED"/>
    <property type="match status" value="1"/>
</dbReference>
<dbReference type="Pfam" id="PF01553">
    <property type="entry name" value="Acyltransferase"/>
    <property type="match status" value="1"/>
</dbReference>
<reference evidence="11" key="1">
    <citation type="submission" date="2024-02" db="EMBL/GenBank/DDBJ databases">
        <authorList>
            <consortium name="ELIXIR-Norway"/>
            <consortium name="Elixir Norway"/>
        </authorList>
    </citation>
    <scope>NUCLEOTIDE SEQUENCE</scope>
</reference>
<evidence type="ECO:0000256" key="9">
    <source>
        <dbReference type="SAM" id="Phobius"/>
    </source>
</evidence>
<dbReference type="EC" id="2.3.1.51" evidence="7"/>
<dbReference type="EMBL" id="OZ020114">
    <property type="protein sequence ID" value="CAK9267277.1"/>
    <property type="molecule type" value="Genomic_DNA"/>
</dbReference>
<dbReference type="Proteomes" id="UP001497444">
    <property type="component" value="Chromosome 19"/>
</dbReference>
<keyword evidence="7" id="KW-1208">Phospholipid metabolism</keyword>
<keyword evidence="9" id="KW-1133">Transmembrane helix</keyword>
<evidence type="ECO:0000256" key="8">
    <source>
        <dbReference type="SAM" id="MobiDB-lite"/>
    </source>
</evidence>
<dbReference type="InterPro" id="IPR002123">
    <property type="entry name" value="Plipid/glycerol_acylTrfase"/>
</dbReference>
<comment type="domain">
    <text evidence="7">The HXXXXD motif is essential for acyltransferase activity and may constitute the binding site for the phosphate moiety of the glycerol-3-phosphate.</text>
</comment>
<evidence type="ECO:0000313" key="11">
    <source>
        <dbReference type="EMBL" id="CAK9267277.1"/>
    </source>
</evidence>
<organism evidence="11 12">
    <name type="scientific">Sphagnum jensenii</name>
    <dbReference type="NCBI Taxonomy" id="128206"/>
    <lineage>
        <taxon>Eukaryota</taxon>
        <taxon>Viridiplantae</taxon>
        <taxon>Streptophyta</taxon>
        <taxon>Embryophyta</taxon>
        <taxon>Bryophyta</taxon>
        <taxon>Sphagnophytina</taxon>
        <taxon>Sphagnopsida</taxon>
        <taxon>Sphagnales</taxon>
        <taxon>Sphagnaceae</taxon>
        <taxon>Sphagnum</taxon>
    </lineage>
</organism>
<keyword evidence="9" id="KW-0812">Transmembrane</keyword>
<feature type="transmembrane region" description="Helical" evidence="9">
    <location>
        <begin position="216"/>
        <end position="240"/>
    </location>
</feature>
<keyword evidence="6 7" id="KW-0012">Acyltransferase</keyword>